<evidence type="ECO:0000256" key="1">
    <source>
        <dbReference type="SAM" id="MobiDB-lite"/>
    </source>
</evidence>
<feature type="region of interest" description="Disordered" evidence="1">
    <location>
        <begin position="45"/>
        <end position="72"/>
    </location>
</feature>
<name>A0ABP9FHW0_9GAMM</name>
<proteinExistence type="predicted"/>
<accession>A0ABP9FHW0</accession>
<dbReference type="EMBL" id="BAABJZ010000097">
    <property type="protein sequence ID" value="GAA4896469.1"/>
    <property type="molecule type" value="Genomic_DNA"/>
</dbReference>
<reference evidence="3" key="1">
    <citation type="journal article" date="2019" name="Int. J. Syst. Evol. Microbiol.">
        <title>The Global Catalogue of Microorganisms (GCM) 10K type strain sequencing project: providing services to taxonomists for standard genome sequencing and annotation.</title>
        <authorList>
            <consortium name="The Broad Institute Genomics Platform"/>
            <consortium name="The Broad Institute Genome Sequencing Center for Infectious Disease"/>
            <person name="Wu L."/>
            <person name="Ma J."/>
        </authorList>
    </citation>
    <scope>NUCLEOTIDE SEQUENCE [LARGE SCALE GENOMIC DNA]</scope>
    <source>
        <strain evidence="3">JCM 18401</strain>
    </source>
</reference>
<sequence length="72" mass="7998">MFSQSLPAQLLRWAALLILSLILVHHCQPLLDVLAQDAVNAGCHSMDNHDGHDMADPDMTDHTSHHTMGHHQ</sequence>
<evidence type="ECO:0000313" key="3">
    <source>
        <dbReference type="Proteomes" id="UP001499988"/>
    </source>
</evidence>
<feature type="compositionally biased region" description="Basic and acidic residues" evidence="1">
    <location>
        <begin position="46"/>
        <end position="64"/>
    </location>
</feature>
<evidence type="ECO:0000313" key="2">
    <source>
        <dbReference type="EMBL" id="GAA4896469.1"/>
    </source>
</evidence>
<comment type="caution">
    <text evidence="2">The sequence shown here is derived from an EMBL/GenBank/DDBJ whole genome shotgun (WGS) entry which is preliminary data.</text>
</comment>
<gene>
    <name evidence="2" type="ORF">GCM10023333_32130</name>
</gene>
<keyword evidence="3" id="KW-1185">Reference proteome</keyword>
<organism evidence="2 3">
    <name type="scientific">Ferrimonas pelagia</name>
    <dbReference type="NCBI Taxonomy" id="1177826"/>
    <lineage>
        <taxon>Bacteria</taxon>
        <taxon>Pseudomonadati</taxon>
        <taxon>Pseudomonadota</taxon>
        <taxon>Gammaproteobacteria</taxon>
        <taxon>Alteromonadales</taxon>
        <taxon>Ferrimonadaceae</taxon>
        <taxon>Ferrimonas</taxon>
    </lineage>
</organism>
<protein>
    <submittedName>
        <fullName evidence="2">Uncharacterized protein</fullName>
    </submittedName>
</protein>
<dbReference type="RefSeq" id="WP_345336471.1">
    <property type="nucleotide sequence ID" value="NZ_BAABJZ010000097.1"/>
</dbReference>
<dbReference type="Proteomes" id="UP001499988">
    <property type="component" value="Unassembled WGS sequence"/>
</dbReference>